<dbReference type="OrthoDB" id="5461037at2"/>
<dbReference type="GO" id="GO:0003700">
    <property type="term" value="F:DNA-binding transcription factor activity"/>
    <property type="evidence" value="ECO:0007669"/>
    <property type="project" value="InterPro"/>
</dbReference>
<dbReference type="PROSITE" id="PS01117">
    <property type="entry name" value="HTH_MARR_1"/>
    <property type="match status" value="1"/>
</dbReference>
<evidence type="ECO:0000313" key="6">
    <source>
        <dbReference type="Proteomes" id="UP000199520"/>
    </source>
</evidence>
<evidence type="ECO:0000313" key="5">
    <source>
        <dbReference type="EMBL" id="SFL89128.1"/>
    </source>
</evidence>
<keyword evidence="3" id="KW-0804">Transcription</keyword>
<dbReference type="Pfam" id="PF01047">
    <property type="entry name" value="MarR"/>
    <property type="match status" value="1"/>
</dbReference>
<name>A0A1I4LDJ4_9FIRM</name>
<evidence type="ECO:0000256" key="1">
    <source>
        <dbReference type="ARBA" id="ARBA00023015"/>
    </source>
</evidence>
<dbReference type="InterPro" id="IPR036390">
    <property type="entry name" value="WH_DNA-bd_sf"/>
</dbReference>
<dbReference type="AlphaFoldDB" id="A0A1I4LDJ4"/>
<gene>
    <name evidence="5" type="ORF">SAMN04490355_102420</name>
</gene>
<evidence type="ECO:0000256" key="3">
    <source>
        <dbReference type="ARBA" id="ARBA00023163"/>
    </source>
</evidence>
<dbReference type="EMBL" id="FOTS01000024">
    <property type="protein sequence ID" value="SFL89128.1"/>
    <property type="molecule type" value="Genomic_DNA"/>
</dbReference>
<dbReference type="PROSITE" id="PS50995">
    <property type="entry name" value="HTH_MARR_2"/>
    <property type="match status" value="1"/>
</dbReference>
<organism evidence="5 6">
    <name type="scientific">Pelosinus propionicus DSM 13327</name>
    <dbReference type="NCBI Taxonomy" id="1123291"/>
    <lineage>
        <taxon>Bacteria</taxon>
        <taxon>Bacillati</taxon>
        <taxon>Bacillota</taxon>
        <taxon>Negativicutes</taxon>
        <taxon>Selenomonadales</taxon>
        <taxon>Sporomusaceae</taxon>
        <taxon>Pelosinus</taxon>
    </lineage>
</organism>
<dbReference type="InterPro" id="IPR052067">
    <property type="entry name" value="Metal_resp_HTH_trans_reg"/>
</dbReference>
<dbReference type="Gene3D" id="1.10.10.10">
    <property type="entry name" value="Winged helix-like DNA-binding domain superfamily/Winged helix DNA-binding domain"/>
    <property type="match status" value="1"/>
</dbReference>
<proteinExistence type="predicted"/>
<accession>A0A1I4LDJ4</accession>
<dbReference type="InterPro" id="IPR000835">
    <property type="entry name" value="HTH_MarR-typ"/>
</dbReference>
<protein>
    <submittedName>
        <fullName evidence="5">DNA-binding transcriptional regulator, MarR family</fullName>
    </submittedName>
</protein>
<dbReference type="SUPFAM" id="SSF46785">
    <property type="entry name" value="Winged helix' DNA-binding domain"/>
    <property type="match status" value="1"/>
</dbReference>
<keyword evidence="6" id="KW-1185">Reference proteome</keyword>
<dbReference type="InterPro" id="IPR023187">
    <property type="entry name" value="Tscrpt_reg_MarR-type_CS"/>
</dbReference>
<evidence type="ECO:0000256" key="2">
    <source>
        <dbReference type="ARBA" id="ARBA00023125"/>
    </source>
</evidence>
<dbReference type="SMART" id="SM00347">
    <property type="entry name" value="HTH_MARR"/>
    <property type="match status" value="1"/>
</dbReference>
<dbReference type="Proteomes" id="UP000199520">
    <property type="component" value="Unassembled WGS sequence"/>
</dbReference>
<dbReference type="RefSeq" id="WP_090938238.1">
    <property type="nucleotide sequence ID" value="NZ_FOTS01000024.1"/>
</dbReference>
<dbReference type="PANTHER" id="PTHR35790:SF4">
    <property type="entry name" value="HTH-TYPE TRANSCRIPTIONAL REGULATOR PCHR"/>
    <property type="match status" value="1"/>
</dbReference>
<dbReference type="InterPro" id="IPR036388">
    <property type="entry name" value="WH-like_DNA-bd_sf"/>
</dbReference>
<keyword evidence="2 5" id="KW-0238">DNA-binding</keyword>
<dbReference type="GO" id="GO:0003677">
    <property type="term" value="F:DNA binding"/>
    <property type="evidence" value="ECO:0007669"/>
    <property type="project" value="UniProtKB-KW"/>
</dbReference>
<dbReference type="STRING" id="1123291.SAMN04490355_102420"/>
<keyword evidence="1" id="KW-0805">Transcription regulation</keyword>
<reference evidence="6" key="1">
    <citation type="submission" date="2016-10" db="EMBL/GenBank/DDBJ databases">
        <authorList>
            <person name="Varghese N."/>
            <person name="Submissions S."/>
        </authorList>
    </citation>
    <scope>NUCLEOTIDE SEQUENCE [LARGE SCALE GENOMIC DNA]</scope>
    <source>
        <strain evidence="6">DSM 13327</strain>
    </source>
</reference>
<feature type="domain" description="HTH marR-type" evidence="4">
    <location>
        <begin position="9"/>
        <end position="142"/>
    </location>
</feature>
<sequence>MPNQSQCVLETMLRMIHKASEFMAEPLVFGTEVLYASEIHMIDVIGRNPGIHVTEIANKLGITKGAVPKIICKLLQKELIHRYQAKDNKKMVLFTLTPKGHSAFQSHIEFHKKLDQGIIKKFDSLQESELRMFHDIMHEVEKYIDRIGKEK</sequence>
<evidence type="ECO:0000259" key="4">
    <source>
        <dbReference type="PROSITE" id="PS50995"/>
    </source>
</evidence>
<dbReference type="PANTHER" id="PTHR35790">
    <property type="entry name" value="HTH-TYPE TRANSCRIPTIONAL REGULATOR PCHR"/>
    <property type="match status" value="1"/>
</dbReference>